<protein>
    <recommendedName>
        <fullName evidence="1">DUF7903 domain-containing protein</fullName>
    </recommendedName>
</protein>
<accession>A0AAF0QL75</accession>
<organism evidence="2 3">
    <name type="scientific">Solanum verrucosum</name>
    <dbReference type="NCBI Taxonomy" id="315347"/>
    <lineage>
        <taxon>Eukaryota</taxon>
        <taxon>Viridiplantae</taxon>
        <taxon>Streptophyta</taxon>
        <taxon>Embryophyta</taxon>
        <taxon>Tracheophyta</taxon>
        <taxon>Spermatophyta</taxon>
        <taxon>Magnoliopsida</taxon>
        <taxon>eudicotyledons</taxon>
        <taxon>Gunneridae</taxon>
        <taxon>Pentapetalae</taxon>
        <taxon>asterids</taxon>
        <taxon>lamiids</taxon>
        <taxon>Solanales</taxon>
        <taxon>Solanaceae</taxon>
        <taxon>Solanoideae</taxon>
        <taxon>Solaneae</taxon>
        <taxon>Solanum</taxon>
    </lineage>
</organism>
<dbReference type="PANTHER" id="PTHR35481">
    <property type="entry name" value="DNA-DIRECTED RNA POLYMERASE SUBUNIT ALPHA"/>
    <property type="match status" value="1"/>
</dbReference>
<sequence>MVPKCLCFDVYPINPFDFRSSTGEVAQEANLKMSGILSQLQEQTIDENLVLKMLEENLKLIWDQCLHDGYSS</sequence>
<dbReference type="InterPro" id="IPR057225">
    <property type="entry name" value="DUF7903"/>
</dbReference>
<dbReference type="PANTHER" id="PTHR35481:SF4">
    <property type="match status" value="1"/>
</dbReference>
<evidence type="ECO:0000313" key="2">
    <source>
        <dbReference type="EMBL" id="WMV25874.1"/>
    </source>
</evidence>
<name>A0AAF0QL75_SOLVR</name>
<dbReference type="Proteomes" id="UP001234989">
    <property type="component" value="Chromosome 4"/>
</dbReference>
<dbReference type="EMBL" id="CP133615">
    <property type="protein sequence ID" value="WMV25874.1"/>
    <property type="molecule type" value="Genomic_DNA"/>
</dbReference>
<dbReference type="AlphaFoldDB" id="A0AAF0QL75"/>
<evidence type="ECO:0000313" key="3">
    <source>
        <dbReference type="Proteomes" id="UP001234989"/>
    </source>
</evidence>
<dbReference type="Pfam" id="PF25475">
    <property type="entry name" value="DUF7903"/>
    <property type="match status" value="1"/>
</dbReference>
<reference evidence="2" key="1">
    <citation type="submission" date="2023-08" db="EMBL/GenBank/DDBJ databases">
        <title>A de novo genome assembly of Solanum verrucosum Schlechtendal, a Mexican diploid species geographically isolated from the other diploid A-genome species in potato relatives.</title>
        <authorList>
            <person name="Hosaka K."/>
        </authorList>
    </citation>
    <scope>NUCLEOTIDE SEQUENCE</scope>
    <source>
        <tissue evidence="2">Young leaves</tissue>
    </source>
</reference>
<proteinExistence type="predicted"/>
<evidence type="ECO:0000259" key="1">
    <source>
        <dbReference type="Pfam" id="PF25475"/>
    </source>
</evidence>
<gene>
    <name evidence="2" type="ORF">MTR67_019259</name>
</gene>
<feature type="domain" description="DUF7903" evidence="1">
    <location>
        <begin position="10"/>
        <end position="64"/>
    </location>
</feature>
<keyword evidence="3" id="KW-1185">Reference proteome</keyword>